<evidence type="ECO:0000259" key="2">
    <source>
        <dbReference type="SMART" id="SM00745"/>
    </source>
</evidence>
<dbReference type="PANTHER" id="PTHR21068">
    <property type="entry name" value="SPARTIN"/>
    <property type="match status" value="1"/>
</dbReference>
<dbReference type="AlphaFoldDB" id="A0ABD1EYH0"/>
<dbReference type="InterPro" id="IPR007330">
    <property type="entry name" value="MIT_dom"/>
</dbReference>
<comment type="caution">
    <text evidence="3">The sequence shown here is derived from an EMBL/GenBank/DDBJ whole genome shotgun (WGS) entry which is preliminary data.</text>
</comment>
<accession>A0ABD1EYH0</accession>
<name>A0ABD1EYH0_HYPHA</name>
<protein>
    <recommendedName>
        <fullName evidence="2">MIT domain-containing protein</fullName>
    </recommendedName>
</protein>
<gene>
    <name evidence="3" type="ORF">ABEB36_005512</name>
</gene>
<feature type="compositionally biased region" description="Polar residues" evidence="1">
    <location>
        <begin position="97"/>
        <end position="107"/>
    </location>
</feature>
<dbReference type="SMART" id="SM00745">
    <property type="entry name" value="MIT"/>
    <property type="match status" value="1"/>
</dbReference>
<sequence>MGNADSTMWSATYLSIKNKHDCAFKAIEGAITLEEQEKPREAIEKYKEGIRLIDEALRIQVQQPEHPDATWDKACTMIQKLKKTRAEVLTRINCVQTAPGSSTSSDEPPSYEEAMSSSGDESTEVEPVTYRDLATALQQLSVDPNQQINEELVYSHPGVRLYFISPSGQVLSTREPQLLKISLVQGDQPNTPRAILQIGTWIYPLVPGVSPCYRTDYGAFILPDVYSDIPGSSVGIILPSDADADVFELLESILHGIVTQETEKEIYDEKRKRKNEPLPVEDTSERMSRKIVNGAWTLSQGIIKGAIKAGELLNRGTPKLIDSLAPAEQPVEVSESVIKGVKIAETATSKAVQVTGFVAEKVGEGTVRLGQFLAPHIQKQGTKLLASGFHMSERDASEKMKSVLTIAAGAVEGFSTVYRGLETSAGILGRNLKDNTVKVVEHKWGPHCATATESSLSTVGNVYSTYENAKILKPKGLIKSTAKGAVHNSKAHGPKRMYPEIPNQLQAGPSFQARHYPVEKIEKPPRKRSNQGESIKKSDDDDSEDEKPIKK</sequence>
<dbReference type="Pfam" id="PF06911">
    <property type="entry name" value="Senescence"/>
    <property type="match status" value="1"/>
</dbReference>
<dbReference type="EMBL" id="JBDJPC010000004">
    <property type="protein sequence ID" value="KAL1506082.1"/>
    <property type="molecule type" value="Genomic_DNA"/>
</dbReference>
<feature type="region of interest" description="Disordered" evidence="1">
    <location>
        <begin position="488"/>
        <end position="551"/>
    </location>
</feature>
<dbReference type="PANTHER" id="PTHR21068:SF43">
    <property type="entry name" value="SPARTIN"/>
    <property type="match status" value="1"/>
</dbReference>
<proteinExistence type="predicted"/>
<dbReference type="InterPro" id="IPR045036">
    <property type="entry name" value="Spartin-like"/>
</dbReference>
<reference evidence="3 4" key="1">
    <citation type="submission" date="2024-05" db="EMBL/GenBank/DDBJ databases">
        <title>Genetic variation in Jamaican populations of the coffee berry borer (Hypothenemus hampei).</title>
        <authorList>
            <person name="Errbii M."/>
            <person name="Myrie A."/>
        </authorList>
    </citation>
    <scope>NUCLEOTIDE SEQUENCE [LARGE SCALE GENOMIC DNA]</scope>
    <source>
        <strain evidence="3">JA-Hopewell-2020-01-JO</strain>
        <tissue evidence="3">Whole body</tissue>
    </source>
</reference>
<evidence type="ECO:0000256" key="1">
    <source>
        <dbReference type="SAM" id="MobiDB-lite"/>
    </source>
</evidence>
<dbReference type="Proteomes" id="UP001566132">
    <property type="component" value="Unassembled WGS sequence"/>
</dbReference>
<evidence type="ECO:0000313" key="4">
    <source>
        <dbReference type="Proteomes" id="UP001566132"/>
    </source>
</evidence>
<organism evidence="3 4">
    <name type="scientific">Hypothenemus hampei</name>
    <name type="common">Coffee berry borer</name>
    <dbReference type="NCBI Taxonomy" id="57062"/>
    <lineage>
        <taxon>Eukaryota</taxon>
        <taxon>Metazoa</taxon>
        <taxon>Ecdysozoa</taxon>
        <taxon>Arthropoda</taxon>
        <taxon>Hexapoda</taxon>
        <taxon>Insecta</taxon>
        <taxon>Pterygota</taxon>
        <taxon>Neoptera</taxon>
        <taxon>Endopterygota</taxon>
        <taxon>Coleoptera</taxon>
        <taxon>Polyphaga</taxon>
        <taxon>Cucujiformia</taxon>
        <taxon>Curculionidae</taxon>
        <taxon>Scolytinae</taxon>
        <taxon>Hypothenemus</taxon>
    </lineage>
</organism>
<feature type="domain" description="MIT" evidence="2">
    <location>
        <begin position="16"/>
        <end position="94"/>
    </location>
</feature>
<dbReference type="Gene3D" id="1.20.58.80">
    <property type="entry name" value="Phosphotransferase system, lactose/cellobiose-type IIA subunit"/>
    <property type="match status" value="1"/>
</dbReference>
<dbReference type="InterPro" id="IPR009686">
    <property type="entry name" value="Senescence/spartin_C"/>
</dbReference>
<keyword evidence="4" id="KW-1185">Reference proteome</keyword>
<feature type="region of interest" description="Disordered" evidence="1">
    <location>
        <begin position="97"/>
        <end position="124"/>
    </location>
</feature>
<evidence type="ECO:0000313" key="3">
    <source>
        <dbReference type="EMBL" id="KAL1506082.1"/>
    </source>
</evidence>